<dbReference type="InterPro" id="IPR011004">
    <property type="entry name" value="Trimer_LpxA-like_sf"/>
</dbReference>
<comment type="similarity">
    <text evidence="1">Belongs to the transferase hexapeptide repeat family.</text>
</comment>
<organism evidence="6 7">
    <name type="scientific">Fulvivirga kasyanovii</name>
    <dbReference type="NCBI Taxonomy" id="396812"/>
    <lineage>
        <taxon>Bacteria</taxon>
        <taxon>Pseudomonadati</taxon>
        <taxon>Bacteroidota</taxon>
        <taxon>Cytophagia</taxon>
        <taxon>Cytophagales</taxon>
        <taxon>Fulvivirgaceae</taxon>
        <taxon>Fulvivirga</taxon>
    </lineage>
</organism>
<accession>A0ABW9RKP4</accession>
<dbReference type="PANTHER" id="PTHR43300:SF7">
    <property type="entry name" value="UDP-N-ACETYLBACILLOSAMINE N-ACETYLTRANSFERASE"/>
    <property type="match status" value="1"/>
</dbReference>
<dbReference type="PANTHER" id="PTHR43300">
    <property type="entry name" value="ACETYLTRANSFERASE"/>
    <property type="match status" value="1"/>
</dbReference>
<gene>
    <name evidence="6" type="ORF">E1163_06830</name>
</gene>
<dbReference type="InterPro" id="IPR001451">
    <property type="entry name" value="Hexapep"/>
</dbReference>
<feature type="domain" description="PglD N-terminal" evidence="5">
    <location>
        <begin position="5"/>
        <end position="77"/>
    </location>
</feature>
<dbReference type="InterPro" id="IPR018357">
    <property type="entry name" value="Hexapep_transf_CS"/>
</dbReference>
<dbReference type="InterPro" id="IPR020019">
    <property type="entry name" value="AcTrfase_PglD-like"/>
</dbReference>
<dbReference type="Gene3D" id="2.160.10.10">
    <property type="entry name" value="Hexapeptide repeat proteins"/>
    <property type="match status" value="1"/>
</dbReference>
<comment type="caution">
    <text evidence="6">The sequence shown here is derived from an EMBL/GenBank/DDBJ whole genome shotgun (WGS) entry which is preliminary data.</text>
</comment>
<protein>
    <submittedName>
        <fullName evidence="6">Acetyltransferase</fullName>
    </submittedName>
</protein>
<keyword evidence="7" id="KW-1185">Reference proteome</keyword>
<evidence type="ECO:0000256" key="3">
    <source>
        <dbReference type="ARBA" id="ARBA00022737"/>
    </source>
</evidence>
<dbReference type="Gene3D" id="3.40.50.20">
    <property type="match status" value="1"/>
</dbReference>
<dbReference type="Proteomes" id="UP000798808">
    <property type="component" value="Unassembled WGS sequence"/>
</dbReference>
<dbReference type="SUPFAM" id="SSF51161">
    <property type="entry name" value="Trimeric LpxA-like enzymes"/>
    <property type="match status" value="1"/>
</dbReference>
<dbReference type="CDD" id="cd03360">
    <property type="entry name" value="LbH_AT_putative"/>
    <property type="match status" value="1"/>
</dbReference>
<keyword evidence="2" id="KW-0808">Transferase</keyword>
<dbReference type="RefSeq" id="WP_155170694.1">
    <property type="nucleotide sequence ID" value="NZ_BAAAFL010000055.1"/>
</dbReference>
<dbReference type="InterPro" id="IPR041561">
    <property type="entry name" value="PglD_N"/>
</dbReference>
<keyword evidence="4" id="KW-0012">Acyltransferase</keyword>
<evidence type="ECO:0000313" key="7">
    <source>
        <dbReference type="Proteomes" id="UP000798808"/>
    </source>
</evidence>
<dbReference type="Pfam" id="PF00132">
    <property type="entry name" value="Hexapep"/>
    <property type="match status" value="1"/>
</dbReference>
<dbReference type="EMBL" id="SMLW01000439">
    <property type="protein sequence ID" value="MTI24654.1"/>
    <property type="molecule type" value="Genomic_DNA"/>
</dbReference>
<dbReference type="Pfam" id="PF17836">
    <property type="entry name" value="PglD_N"/>
    <property type="match status" value="1"/>
</dbReference>
<evidence type="ECO:0000256" key="1">
    <source>
        <dbReference type="ARBA" id="ARBA00007274"/>
    </source>
</evidence>
<dbReference type="PROSITE" id="PS00101">
    <property type="entry name" value="HEXAPEP_TRANSFERASES"/>
    <property type="match status" value="1"/>
</dbReference>
<sequence>MKVENVYLIGAGGHAKVVTEILNLSGKKIFGVFDDNPKLSVFAGLPVLGKIKDFRAGQGKAIIAIGDNNLRKAIADDMCGFYVSALHPQSIISSSVEISDGTVVMAAAVINPDVIIGKHCIINTGASVDHDCQVGDYVHIAPRATICGGVHIGEGTLIGAGASIVPGVKVGRRAVIGAGSTVISDIPDFSVAVGSPAVVIKKVFD</sequence>
<name>A0ABW9RKP4_9BACT</name>
<evidence type="ECO:0000256" key="2">
    <source>
        <dbReference type="ARBA" id="ARBA00022679"/>
    </source>
</evidence>
<evidence type="ECO:0000256" key="4">
    <source>
        <dbReference type="ARBA" id="ARBA00023315"/>
    </source>
</evidence>
<dbReference type="InterPro" id="IPR050179">
    <property type="entry name" value="Trans_hexapeptide_repeat"/>
</dbReference>
<evidence type="ECO:0000313" key="6">
    <source>
        <dbReference type="EMBL" id="MTI24654.1"/>
    </source>
</evidence>
<keyword evidence="3" id="KW-0677">Repeat</keyword>
<dbReference type="NCBIfam" id="TIGR03570">
    <property type="entry name" value="NeuD_NnaD"/>
    <property type="match status" value="1"/>
</dbReference>
<reference evidence="6 7" key="1">
    <citation type="submission" date="2019-02" db="EMBL/GenBank/DDBJ databases">
        <authorList>
            <person name="Goldberg S.R."/>
            <person name="Haltli B.A."/>
            <person name="Correa H."/>
            <person name="Russell K.G."/>
        </authorList>
    </citation>
    <scope>NUCLEOTIDE SEQUENCE [LARGE SCALE GENOMIC DNA]</scope>
    <source>
        <strain evidence="6 7">JCM 16186</strain>
    </source>
</reference>
<evidence type="ECO:0000259" key="5">
    <source>
        <dbReference type="Pfam" id="PF17836"/>
    </source>
</evidence>
<proteinExistence type="inferred from homology"/>